<name>A0A4D4L6W8_STRVO</name>
<keyword evidence="2" id="KW-1185">Reference proteome</keyword>
<accession>A0A4D4L6W8</accession>
<organism evidence="1 2">
    <name type="scientific">Streptomyces violaceusniger</name>
    <dbReference type="NCBI Taxonomy" id="68280"/>
    <lineage>
        <taxon>Bacteria</taxon>
        <taxon>Bacillati</taxon>
        <taxon>Actinomycetota</taxon>
        <taxon>Actinomycetes</taxon>
        <taxon>Kitasatosporales</taxon>
        <taxon>Streptomycetaceae</taxon>
        <taxon>Streptomyces</taxon>
        <taxon>Streptomyces violaceusniger group</taxon>
    </lineage>
</organism>
<sequence length="101" mass="11229">MTEQSTDERTRIRAAIDRLLAGEPMTSNGALTVVALAAEAGVHRMALQKRHADLKNEFYERVRAETKQLPESERRLRKTVSDLKEIPLQGSGEPCRGSPVS</sequence>
<evidence type="ECO:0000313" key="2">
    <source>
        <dbReference type="Proteomes" id="UP000301309"/>
    </source>
</evidence>
<dbReference type="Proteomes" id="UP000301309">
    <property type="component" value="Unassembled WGS sequence"/>
</dbReference>
<protein>
    <submittedName>
        <fullName evidence="1">Uncharacterized protein</fullName>
    </submittedName>
</protein>
<comment type="caution">
    <text evidence="1">The sequence shown here is derived from an EMBL/GenBank/DDBJ whole genome shotgun (WGS) entry which is preliminary data.</text>
</comment>
<dbReference type="EMBL" id="BJHW01000001">
    <property type="protein sequence ID" value="GDY54926.1"/>
    <property type="molecule type" value="Genomic_DNA"/>
</dbReference>
<reference evidence="1 2" key="1">
    <citation type="journal article" date="2020" name="Int. J. Syst. Evol. Microbiol.">
        <title>Reclassification of Streptomyces castelarensis and Streptomyces sporoclivatus as later heterotypic synonyms of Streptomyces antimycoticus.</title>
        <authorList>
            <person name="Komaki H."/>
            <person name="Tamura T."/>
        </authorList>
    </citation>
    <scope>NUCLEOTIDE SEQUENCE [LARGE SCALE GENOMIC DNA]</scope>
    <source>
        <strain evidence="1 2">NBRC 13459</strain>
    </source>
</reference>
<gene>
    <name evidence="1" type="ORF">SVIO_055490</name>
</gene>
<evidence type="ECO:0000313" key="1">
    <source>
        <dbReference type="EMBL" id="GDY54926.1"/>
    </source>
</evidence>
<dbReference type="AlphaFoldDB" id="A0A4D4L6W8"/>
<proteinExistence type="predicted"/>